<dbReference type="PANTHER" id="PTHR45663:SF11">
    <property type="entry name" value="GEO12009P1"/>
    <property type="match status" value="1"/>
</dbReference>
<evidence type="ECO:0000259" key="4">
    <source>
        <dbReference type="PROSITE" id="PS51352"/>
    </source>
</evidence>
<feature type="domain" description="Thioredoxin" evidence="4">
    <location>
        <begin position="1"/>
        <end position="101"/>
    </location>
</feature>
<dbReference type="InterPro" id="IPR036249">
    <property type="entry name" value="Thioredoxin-like_sf"/>
</dbReference>
<dbReference type="GO" id="GO:0015035">
    <property type="term" value="F:protein-disulfide reductase activity"/>
    <property type="evidence" value="ECO:0007669"/>
    <property type="project" value="TreeGrafter"/>
</dbReference>
<accession>A0A6J5L647</accession>
<evidence type="ECO:0000256" key="2">
    <source>
        <dbReference type="ARBA" id="ARBA00022982"/>
    </source>
</evidence>
<gene>
    <name evidence="5" type="ORF">UFOVP117_117</name>
</gene>
<dbReference type="InterPro" id="IPR013766">
    <property type="entry name" value="Thioredoxin_domain"/>
</dbReference>
<proteinExistence type="predicted"/>
<dbReference type="Pfam" id="PF00085">
    <property type="entry name" value="Thioredoxin"/>
    <property type="match status" value="1"/>
</dbReference>
<reference evidence="5" key="1">
    <citation type="submission" date="2020-04" db="EMBL/GenBank/DDBJ databases">
        <authorList>
            <person name="Chiriac C."/>
            <person name="Salcher M."/>
            <person name="Ghai R."/>
            <person name="Kavagutti S V."/>
        </authorList>
    </citation>
    <scope>NUCLEOTIDE SEQUENCE</scope>
</reference>
<dbReference type="Gene3D" id="3.40.30.10">
    <property type="entry name" value="Glutaredoxin"/>
    <property type="match status" value="1"/>
</dbReference>
<evidence type="ECO:0000256" key="1">
    <source>
        <dbReference type="ARBA" id="ARBA00022448"/>
    </source>
</evidence>
<keyword evidence="3" id="KW-1015">Disulfide bond</keyword>
<dbReference type="PROSITE" id="PS51352">
    <property type="entry name" value="THIOREDOXIN_2"/>
    <property type="match status" value="1"/>
</dbReference>
<organism evidence="5">
    <name type="scientific">uncultured Caudovirales phage</name>
    <dbReference type="NCBI Taxonomy" id="2100421"/>
    <lineage>
        <taxon>Viruses</taxon>
        <taxon>Duplodnaviria</taxon>
        <taxon>Heunggongvirae</taxon>
        <taxon>Uroviricota</taxon>
        <taxon>Caudoviricetes</taxon>
        <taxon>Peduoviridae</taxon>
        <taxon>Maltschvirus</taxon>
        <taxon>Maltschvirus maltsch</taxon>
    </lineage>
</organism>
<keyword evidence="2" id="KW-0249">Electron transport</keyword>
<dbReference type="EMBL" id="LR796235">
    <property type="protein sequence ID" value="CAB4129824.1"/>
    <property type="molecule type" value="Genomic_DNA"/>
</dbReference>
<evidence type="ECO:0000256" key="3">
    <source>
        <dbReference type="ARBA" id="ARBA00023157"/>
    </source>
</evidence>
<keyword evidence="1" id="KW-0813">Transport</keyword>
<dbReference type="CDD" id="cd02947">
    <property type="entry name" value="TRX_family"/>
    <property type="match status" value="1"/>
</dbReference>
<name>A0A6J5L647_9CAUD</name>
<dbReference type="PANTHER" id="PTHR45663">
    <property type="entry name" value="GEO12009P1"/>
    <property type="match status" value="1"/>
</dbReference>
<sequence>MEQLTSGQIEEKINNGEDFILKMYAVWCGPCKQLTEELKKITTNVPIYEFDVESDISFSKKLGVRNVPVLKFYKEGVDTHTMVGLKPAQTVSSLILEYINN</sequence>
<dbReference type="SUPFAM" id="SSF52833">
    <property type="entry name" value="Thioredoxin-like"/>
    <property type="match status" value="1"/>
</dbReference>
<protein>
    <submittedName>
        <fullName evidence="5">Thioredoxin</fullName>
    </submittedName>
</protein>
<dbReference type="InterPro" id="IPR017937">
    <property type="entry name" value="Thioredoxin_CS"/>
</dbReference>
<evidence type="ECO:0000313" key="5">
    <source>
        <dbReference type="EMBL" id="CAB4129824.1"/>
    </source>
</evidence>
<dbReference type="PROSITE" id="PS00194">
    <property type="entry name" value="THIOREDOXIN_1"/>
    <property type="match status" value="1"/>
</dbReference>